<evidence type="ECO:0000256" key="11">
    <source>
        <dbReference type="ARBA" id="ARBA00022989"/>
    </source>
</evidence>
<reference evidence="35" key="4">
    <citation type="submission" date="2025-09" db="UniProtKB">
        <authorList>
            <consortium name="Ensembl"/>
        </authorList>
    </citation>
    <scope>IDENTIFICATION</scope>
</reference>
<keyword evidence="16" id="KW-0325">Glycoprotein</keyword>
<organism evidence="35 36">
    <name type="scientific">Astyanax mexicanus</name>
    <name type="common">Blind cave fish</name>
    <name type="synonym">Astyanax fasciatus mexicanus</name>
    <dbReference type="NCBI Taxonomy" id="7994"/>
    <lineage>
        <taxon>Eukaryota</taxon>
        <taxon>Metazoa</taxon>
        <taxon>Chordata</taxon>
        <taxon>Craniata</taxon>
        <taxon>Vertebrata</taxon>
        <taxon>Euteleostomi</taxon>
        <taxon>Actinopterygii</taxon>
        <taxon>Neopterygii</taxon>
        <taxon>Teleostei</taxon>
        <taxon>Ostariophysi</taxon>
        <taxon>Characiformes</taxon>
        <taxon>Characoidei</taxon>
        <taxon>Acestrorhamphidae</taxon>
        <taxon>Acestrorhamphinae</taxon>
        <taxon>Astyanax</taxon>
    </lineage>
</organism>
<evidence type="ECO:0000256" key="13">
    <source>
        <dbReference type="ARBA" id="ARBA00023098"/>
    </source>
</evidence>
<dbReference type="InterPro" id="IPR038578">
    <property type="entry name" value="GT29-like_sf"/>
</dbReference>
<dbReference type="EC" id="2.4.3.2" evidence="19"/>
<evidence type="ECO:0000256" key="22">
    <source>
        <dbReference type="ARBA" id="ARBA00042990"/>
    </source>
</evidence>
<keyword evidence="12" id="KW-0333">Golgi apparatus</keyword>
<evidence type="ECO:0000256" key="26">
    <source>
        <dbReference type="ARBA" id="ARBA00043816"/>
    </source>
</evidence>
<dbReference type="GO" id="GO:0047288">
    <property type="term" value="F:beta-D-galactosyl-(1-&gt;3)-N-acetyl-beta-D-galactosaminide alpha-2,3- sialyltransferase"/>
    <property type="evidence" value="ECO:0007669"/>
    <property type="project" value="UniProtKB-EC"/>
</dbReference>
<dbReference type="EC" id="2.4.3.4" evidence="20"/>
<keyword evidence="15" id="KW-1015">Disulfide bond</keyword>
<evidence type="ECO:0000256" key="15">
    <source>
        <dbReference type="ARBA" id="ARBA00023157"/>
    </source>
</evidence>
<proteinExistence type="inferred from homology"/>
<comment type="catalytic activity">
    <reaction evidence="24">
        <text>a ganglioside GA1 (d18:1(4E)) + CMP-N-acetyl-beta-neuraminate = a ganglioside GM1b (d18:1(4E)) + CMP + H(+)</text>
        <dbReference type="Rhea" id="RHEA:47560"/>
        <dbReference type="ChEBI" id="CHEBI:15378"/>
        <dbReference type="ChEBI" id="CHEBI:27938"/>
        <dbReference type="ChEBI" id="CHEBI:57812"/>
        <dbReference type="ChEBI" id="CHEBI:60377"/>
        <dbReference type="ChEBI" id="CHEBI:78568"/>
    </reaction>
    <physiologicalReaction direction="left-to-right" evidence="24">
        <dbReference type="Rhea" id="RHEA:47561"/>
    </physiologicalReaction>
</comment>
<dbReference type="Ensembl" id="ENSAMXT00000035006.1">
    <property type="protein sequence ID" value="ENSAMXP00000028222.1"/>
    <property type="gene ID" value="ENSAMXG00000037481.1"/>
</dbReference>
<evidence type="ECO:0000256" key="7">
    <source>
        <dbReference type="ARBA" id="ARBA00022676"/>
    </source>
</evidence>
<comment type="catalytic activity">
    <reaction evidence="28">
        <text>a globoside GalGb4Cer + CMP-N-acetyl-beta-neuraminate = a globoside MSGG + CMP + H(+)</text>
        <dbReference type="Rhea" id="RHEA:65372"/>
        <dbReference type="ChEBI" id="CHEBI:15378"/>
        <dbReference type="ChEBI" id="CHEBI:57812"/>
        <dbReference type="ChEBI" id="CHEBI:60377"/>
        <dbReference type="ChEBI" id="CHEBI:140623"/>
        <dbReference type="ChEBI" id="CHEBI:140691"/>
    </reaction>
    <physiologicalReaction direction="left-to-right" evidence="28">
        <dbReference type="Rhea" id="RHEA:65373"/>
    </physiologicalReaction>
</comment>
<dbReference type="GO" id="GO:0032580">
    <property type="term" value="C:Golgi cisterna membrane"/>
    <property type="evidence" value="ECO:0007669"/>
    <property type="project" value="UniProtKB-SubCell"/>
</dbReference>
<evidence type="ECO:0000256" key="10">
    <source>
        <dbReference type="ARBA" id="ARBA00022968"/>
    </source>
</evidence>
<evidence type="ECO:0000256" key="28">
    <source>
        <dbReference type="ARBA" id="ARBA00052027"/>
    </source>
</evidence>
<evidence type="ECO:0000256" key="3">
    <source>
        <dbReference type="ARBA" id="ARBA00004922"/>
    </source>
</evidence>
<dbReference type="Pfam" id="PF00777">
    <property type="entry name" value="Glyco_transf_29"/>
    <property type="match status" value="1"/>
</dbReference>
<evidence type="ECO:0000256" key="20">
    <source>
        <dbReference type="ARBA" id="ARBA00039107"/>
    </source>
</evidence>
<comment type="catalytic activity">
    <reaction evidence="17">
        <text>a beta-D-galactosyl-(1-&gt;3)-N-acetyl-alpha-D-galactosaminyl derivative + CMP-N-acetyl-beta-neuraminate = an N-acetyl-alpha-neuraminyl-(2-&gt;3)-beta-D-galactosyl-(1-&gt;3)-N-acetyl-alpha-D-galactosaminyl derivative + CMP + H(+)</text>
        <dbReference type="Rhea" id="RHEA:21616"/>
        <dbReference type="ChEBI" id="CHEBI:15378"/>
        <dbReference type="ChEBI" id="CHEBI:57812"/>
        <dbReference type="ChEBI" id="CHEBI:60377"/>
        <dbReference type="ChEBI" id="CHEBI:133470"/>
        <dbReference type="ChEBI" id="CHEBI:139596"/>
        <dbReference type="EC" id="2.4.3.4"/>
    </reaction>
    <physiologicalReaction direction="left-to-right" evidence="17">
        <dbReference type="Rhea" id="RHEA:21617"/>
    </physiologicalReaction>
</comment>
<evidence type="ECO:0000256" key="30">
    <source>
        <dbReference type="ARBA" id="ARBA00072809"/>
    </source>
</evidence>
<reference evidence="35" key="3">
    <citation type="submission" date="2025-08" db="UniProtKB">
        <authorList>
            <consortium name="Ensembl"/>
        </authorList>
    </citation>
    <scope>IDENTIFICATION</scope>
</reference>
<evidence type="ECO:0000256" key="18">
    <source>
        <dbReference type="ARBA" id="ARBA00037859"/>
    </source>
</evidence>
<feature type="transmembrane region" description="Helical" evidence="34">
    <location>
        <begin position="6"/>
        <end position="25"/>
    </location>
</feature>
<dbReference type="PANTHER" id="PTHR46032">
    <property type="entry name" value="ALPHA-2,3-SIALYLTRANSFERASE ST3GAL I ISOFORM X1"/>
    <property type="match status" value="1"/>
</dbReference>
<evidence type="ECO:0000256" key="32">
    <source>
        <dbReference type="ARBA" id="ARBA00081332"/>
    </source>
</evidence>
<dbReference type="AlphaFoldDB" id="A0A3B1IE82"/>
<evidence type="ECO:0000256" key="33">
    <source>
        <dbReference type="ARBA" id="ARBA00082805"/>
    </source>
</evidence>
<dbReference type="GO" id="GO:0003836">
    <property type="term" value="F:beta-galactoside (CMP) alpha-2,3-sialyltransferase activity"/>
    <property type="evidence" value="ECO:0007669"/>
    <property type="project" value="UniProtKB-EC"/>
</dbReference>
<name>A0A3B1IE82_ASTMX</name>
<comment type="subcellular location">
    <subcellularLocation>
        <location evidence="1">Golgi apparatus membrane</location>
        <topology evidence="1">Single-pass type II membrane protein</topology>
    </subcellularLocation>
    <subcellularLocation>
        <location evidence="18">Golgi apparatus</location>
        <location evidence="18">Golgi stack membrane</location>
    </subcellularLocation>
    <subcellularLocation>
        <location evidence="2">Secreted</location>
    </subcellularLocation>
</comment>
<dbReference type="GO" id="GO:0006629">
    <property type="term" value="P:lipid metabolic process"/>
    <property type="evidence" value="ECO:0007669"/>
    <property type="project" value="UniProtKB-KW"/>
</dbReference>
<evidence type="ECO:0000256" key="16">
    <source>
        <dbReference type="ARBA" id="ARBA00023180"/>
    </source>
</evidence>
<dbReference type="Proteomes" id="UP000018467">
    <property type="component" value="Unassembled WGS sequence"/>
</dbReference>
<dbReference type="GeneTree" id="ENSGT00940000154725"/>
<evidence type="ECO:0000256" key="19">
    <source>
        <dbReference type="ARBA" id="ARBA00039106"/>
    </source>
</evidence>
<keyword evidence="36" id="KW-1185">Reference proteome</keyword>
<dbReference type="GO" id="GO:0097503">
    <property type="term" value="P:sialylation"/>
    <property type="evidence" value="ECO:0007669"/>
    <property type="project" value="TreeGrafter"/>
</dbReference>
<evidence type="ECO:0000256" key="1">
    <source>
        <dbReference type="ARBA" id="ARBA00004323"/>
    </source>
</evidence>
<comment type="catalytic activity">
    <reaction evidence="25">
        <text>a ganglioside GM1 (d18:1(4E)) + CMP-N-acetyl-beta-neuraminate = a ganglioside GD1a (d18:1(4E)) + CMP + H(+)</text>
        <dbReference type="Rhea" id="RHEA:18021"/>
        <dbReference type="ChEBI" id="CHEBI:15378"/>
        <dbReference type="ChEBI" id="CHEBI:57812"/>
        <dbReference type="ChEBI" id="CHEBI:60377"/>
        <dbReference type="ChEBI" id="CHEBI:77709"/>
        <dbReference type="ChEBI" id="CHEBI:78445"/>
        <dbReference type="EC" id="2.4.3.2"/>
    </reaction>
    <physiologicalReaction direction="left-to-right" evidence="25">
        <dbReference type="Rhea" id="RHEA:18022"/>
    </physiologicalReaction>
</comment>
<keyword evidence="11 34" id="KW-1133">Transmembrane helix</keyword>
<keyword evidence="9 34" id="KW-0812">Transmembrane</keyword>
<feature type="transmembrane region" description="Helical" evidence="34">
    <location>
        <begin position="32"/>
        <end position="54"/>
    </location>
</feature>
<keyword evidence="6" id="KW-0964">Secreted</keyword>
<evidence type="ECO:0000256" key="17">
    <source>
        <dbReference type="ARBA" id="ARBA00036292"/>
    </source>
</evidence>
<evidence type="ECO:0000256" key="25">
    <source>
        <dbReference type="ARBA" id="ARBA00043773"/>
    </source>
</evidence>
<keyword evidence="13" id="KW-0443">Lipid metabolism</keyword>
<sequence length="342" mass="39620">YLFPNLFISYLFISRFIYFLIYLFSNLFISQFIYLQIVFQALLAGALMLCLVVLNPMKLDVSLYPEDPGSCSCIKCMAEEEDPWFIIRYDIQVPRLMSSRNSNLSAYTSKWWRGLQNRPRRVNYTALVETLFMLFPDEEPYSDSGPDRCRMCALVGNSGNLEGSHYGPLIDAHDFVIRMNTGPTKGYEKDVGSKTTHRAIYPESAVDMDNSTHLVLVPFKVLDLQCISANLAFKTVLCFFFCCLLLKVMILHPEFIKYVYTKWLQKQGKYPSTGFLMLVFSLHICDQVNVFGFGARKDGSWHHYFDKRYGIFHNTPEHKGSVEFDIIEELHLLNKIHLYKGN</sequence>
<comment type="pathway">
    <text evidence="4">Glycolipid biosynthesis.</text>
</comment>
<evidence type="ECO:0000256" key="12">
    <source>
        <dbReference type="ARBA" id="ARBA00023034"/>
    </source>
</evidence>
<dbReference type="FunFam" id="3.90.1480.20:FF:000002">
    <property type="entry name" value="CMP-N-acetylneuraminate-beta-galactosamide- alpha-2,3-sialyltransferase 2"/>
    <property type="match status" value="1"/>
</dbReference>
<dbReference type="FunCoup" id="A0A3B1IE82">
    <property type="interactions" value="9"/>
</dbReference>
<keyword evidence="10" id="KW-0735">Signal-anchor</keyword>
<evidence type="ECO:0000256" key="5">
    <source>
        <dbReference type="ARBA" id="ARBA00006003"/>
    </source>
</evidence>
<dbReference type="InParanoid" id="A0A3B1IE82"/>
<comment type="catalytic activity">
    <reaction evidence="27">
        <text>ganglioside GM1 (d18:1(4E)/18:0) + CMP-N-acetyl-beta-neuraminate = ganglioside GD1a (18:1(4E)/18:0) + CMP + H(+)</text>
        <dbReference type="Rhea" id="RHEA:48248"/>
        <dbReference type="ChEBI" id="CHEBI:15378"/>
        <dbReference type="ChEBI" id="CHEBI:57812"/>
        <dbReference type="ChEBI" id="CHEBI:60377"/>
        <dbReference type="ChEBI" id="CHEBI:73110"/>
        <dbReference type="ChEBI" id="CHEBI:90153"/>
    </reaction>
    <physiologicalReaction direction="left-to-right" evidence="27">
        <dbReference type="Rhea" id="RHEA:48249"/>
    </physiologicalReaction>
</comment>
<reference evidence="36" key="1">
    <citation type="submission" date="2013-03" db="EMBL/GenBank/DDBJ databases">
        <authorList>
            <person name="Jeffery W."/>
            <person name="Warren W."/>
            <person name="Wilson R.K."/>
        </authorList>
    </citation>
    <scope>NUCLEOTIDE SEQUENCE</scope>
    <source>
        <strain evidence="36">female</strain>
    </source>
</reference>
<evidence type="ECO:0000313" key="36">
    <source>
        <dbReference type="Proteomes" id="UP000018467"/>
    </source>
</evidence>
<feature type="transmembrane region" description="Helical" evidence="34">
    <location>
        <begin position="231"/>
        <end position="250"/>
    </location>
</feature>
<dbReference type="Bgee" id="ENSAMXG00000037481">
    <property type="expression patterns" value="Expressed in mesonephros and 6 other cell types or tissues"/>
</dbReference>
<evidence type="ECO:0000256" key="31">
    <source>
        <dbReference type="ARBA" id="ARBA00081228"/>
    </source>
</evidence>
<evidence type="ECO:0000256" key="21">
    <source>
        <dbReference type="ARBA" id="ARBA00042448"/>
    </source>
</evidence>
<evidence type="ECO:0000256" key="14">
    <source>
        <dbReference type="ARBA" id="ARBA00023136"/>
    </source>
</evidence>
<evidence type="ECO:0000256" key="29">
    <source>
        <dbReference type="ARBA" id="ARBA00062545"/>
    </source>
</evidence>
<dbReference type="GO" id="GO:0005576">
    <property type="term" value="C:extracellular region"/>
    <property type="evidence" value="ECO:0007669"/>
    <property type="project" value="UniProtKB-SubCell"/>
</dbReference>
<dbReference type="Gene3D" id="3.90.1480.20">
    <property type="entry name" value="Glycosyl transferase family 29"/>
    <property type="match status" value="1"/>
</dbReference>
<keyword evidence="8" id="KW-0808">Transferase</keyword>
<reference evidence="36" key="2">
    <citation type="journal article" date="2014" name="Nat. Commun.">
        <title>The cavefish genome reveals candidate genes for eye loss.</title>
        <authorList>
            <person name="McGaugh S.E."/>
            <person name="Gross J.B."/>
            <person name="Aken B."/>
            <person name="Blin M."/>
            <person name="Borowsky R."/>
            <person name="Chalopin D."/>
            <person name="Hinaux H."/>
            <person name="Jeffery W.R."/>
            <person name="Keene A."/>
            <person name="Ma L."/>
            <person name="Minx P."/>
            <person name="Murphy D."/>
            <person name="O'Quin K.E."/>
            <person name="Retaux S."/>
            <person name="Rohner N."/>
            <person name="Searle S.M."/>
            <person name="Stahl B.A."/>
            <person name="Tabin C."/>
            <person name="Volff J.N."/>
            <person name="Yoshizawa M."/>
            <person name="Warren W.C."/>
        </authorList>
    </citation>
    <scope>NUCLEOTIDE SEQUENCE [LARGE SCALE GENOMIC DNA]</scope>
    <source>
        <strain evidence="36">female</strain>
    </source>
</reference>
<evidence type="ECO:0000256" key="24">
    <source>
        <dbReference type="ARBA" id="ARBA00043673"/>
    </source>
</evidence>
<comment type="catalytic activity">
    <reaction evidence="26">
        <text>a ganglioside GA1 + CMP-N-acetyl-beta-neuraminate = a ganglioside GM1b + CMP + H(+)</text>
        <dbReference type="Rhea" id="RHEA:48244"/>
        <dbReference type="ChEBI" id="CHEBI:15378"/>
        <dbReference type="ChEBI" id="CHEBI:57812"/>
        <dbReference type="ChEBI" id="CHEBI:60377"/>
        <dbReference type="ChEBI" id="CHEBI:88069"/>
        <dbReference type="ChEBI" id="CHEBI:90151"/>
    </reaction>
    <physiologicalReaction direction="left-to-right" evidence="26">
        <dbReference type="Rhea" id="RHEA:48245"/>
    </physiologicalReaction>
</comment>
<comment type="similarity">
    <text evidence="5">Belongs to the glycosyltransferase 29 family.</text>
</comment>
<dbReference type="PANTHER" id="PTHR46032:SF6">
    <property type="entry name" value="CMP-N-ACETYLNEURAMINATE-BETA-GALACTOSAMIDE-ALPHA-2,3-SIALYLTRANSFERASE 1"/>
    <property type="match status" value="1"/>
</dbReference>
<evidence type="ECO:0000256" key="4">
    <source>
        <dbReference type="ARBA" id="ARBA00004934"/>
    </source>
</evidence>
<keyword evidence="14 34" id="KW-0472">Membrane</keyword>
<evidence type="ECO:0000256" key="27">
    <source>
        <dbReference type="ARBA" id="ARBA00047509"/>
    </source>
</evidence>
<evidence type="ECO:0000256" key="9">
    <source>
        <dbReference type="ARBA" id="ARBA00022692"/>
    </source>
</evidence>
<comment type="subunit">
    <text evidence="29">Homodimer; disulfide-linked. Homodimer formation occurs in the endoplasmic reticulum.</text>
</comment>
<dbReference type="InterPro" id="IPR051757">
    <property type="entry name" value="Beta-gal_alpha2-3_sialyltrans"/>
</dbReference>
<dbReference type="GO" id="GO:0000139">
    <property type="term" value="C:Golgi membrane"/>
    <property type="evidence" value="ECO:0007669"/>
    <property type="project" value="UniProtKB-SubCell"/>
</dbReference>
<evidence type="ECO:0000256" key="23">
    <source>
        <dbReference type="ARBA" id="ARBA00042991"/>
    </source>
</evidence>
<evidence type="ECO:0000256" key="2">
    <source>
        <dbReference type="ARBA" id="ARBA00004613"/>
    </source>
</evidence>
<dbReference type="InterPro" id="IPR001675">
    <property type="entry name" value="Glyco_trans_29"/>
</dbReference>
<evidence type="ECO:0000313" key="35">
    <source>
        <dbReference type="Ensembl" id="ENSAMXP00000028222.1"/>
    </source>
</evidence>
<evidence type="ECO:0000256" key="34">
    <source>
        <dbReference type="SAM" id="Phobius"/>
    </source>
</evidence>
<accession>A0A3B1IE82</accession>
<evidence type="ECO:0000256" key="6">
    <source>
        <dbReference type="ARBA" id="ARBA00022525"/>
    </source>
</evidence>
<keyword evidence="7" id="KW-0328">Glycosyltransferase</keyword>
<comment type="pathway">
    <text evidence="3">Protein modification; protein glycosylation.</text>
</comment>
<protein>
    <recommendedName>
        <fullName evidence="30">CMP-N-acetylneuraminate-beta-galactosamide-alpha-2,3-sialyltransferase 2</fullName>
        <ecNumber evidence="19">2.4.3.2</ecNumber>
        <ecNumber evidence="20">2.4.3.4</ecNumber>
    </recommendedName>
    <alternativeName>
        <fullName evidence="23">Gal-NAc6S</fullName>
    </alternativeName>
    <alternativeName>
        <fullName evidence="21">Gal-beta-1,3-GalNAc-alpha-2,3-sialyltransferase</fullName>
    </alternativeName>
    <alternativeName>
        <fullName evidence="22">Monosialoganglioside sialyltransferase</fullName>
    </alternativeName>
    <alternativeName>
        <fullName evidence="31">ST3Gal II</fullName>
    </alternativeName>
    <alternativeName>
        <fullName evidence="32">ST3GalA.2</fullName>
    </alternativeName>
    <alternativeName>
        <fullName evidence="33">Sialyltransferase 4B</fullName>
    </alternativeName>
</protein>
<evidence type="ECO:0000256" key="8">
    <source>
        <dbReference type="ARBA" id="ARBA00022679"/>
    </source>
</evidence>